<dbReference type="EMBL" id="BART01004211">
    <property type="protein sequence ID" value="GAG67965.1"/>
    <property type="molecule type" value="Genomic_DNA"/>
</dbReference>
<comment type="caution">
    <text evidence="1">The sequence shown here is derived from an EMBL/GenBank/DDBJ whole genome shotgun (WGS) entry which is preliminary data.</text>
</comment>
<name>X0ZEC4_9ZZZZ</name>
<reference evidence="1" key="1">
    <citation type="journal article" date="2014" name="Front. Microbiol.">
        <title>High frequency of phylogenetically diverse reductive dehalogenase-homologous genes in deep subseafloor sedimentary metagenomes.</title>
        <authorList>
            <person name="Kawai M."/>
            <person name="Futagami T."/>
            <person name="Toyoda A."/>
            <person name="Takaki Y."/>
            <person name="Nishi S."/>
            <person name="Hori S."/>
            <person name="Arai W."/>
            <person name="Tsubouchi T."/>
            <person name="Morono Y."/>
            <person name="Uchiyama I."/>
            <person name="Ito T."/>
            <person name="Fujiyama A."/>
            <person name="Inagaki F."/>
            <person name="Takami H."/>
        </authorList>
    </citation>
    <scope>NUCLEOTIDE SEQUENCE</scope>
    <source>
        <strain evidence="1">Expedition CK06-06</strain>
    </source>
</reference>
<feature type="non-terminal residue" evidence="1">
    <location>
        <position position="1"/>
    </location>
</feature>
<sequence length="70" mass="7886">PYMNRDPRFYASIIHDGEMWKGREVEKFIGGIDSPQSDAFAWNSSLTETGLIILLFSSSREYGSSPLIIS</sequence>
<dbReference type="Gene3D" id="1.25.40.390">
    <property type="match status" value="1"/>
</dbReference>
<accession>X0ZEC4</accession>
<evidence type="ECO:0000313" key="1">
    <source>
        <dbReference type="EMBL" id="GAG67965.1"/>
    </source>
</evidence>
<proteinExistence type="predicted"/>
<gene>
    <name evidence="1" type="ORF">S01H4_10797</name>
</gene>
<protein>
    <submittedName>
        <fullName evidence="1">Uncharacterized protein</fullName>
    </submittedName>
</protein>
<organism evidence="1">
    <name type="scientific">marine sediment metagenome</name>
    <dbReference type="NCBI Taxonomy" id="412755"/>
    <lineage>
        <taxon>unclassified sequences</taxon>
        <taxon>metagenomes</taxon>
        <taxon>ecological metagenomes</taxon>
    </lineage>
</organism>
<dbReference type="AlphaFoldDB" id="X0ZEC4"/>